<accession>A0A8S1L3K4</accession>
<reference evidence="1" key="1">
    <citation type="submission" date="2021-01" db="EMBL/GenBank/DDBJ databases">
        <authorList>
            <consortium name="Genoscope - CEA"/>
            <person name="William W."/>
        </authorList>
    </citation>
    <scope>NUCLEOTIDE SEQUENCE</scope>
</reference>
<protein>
    <submittedName>
        <fullName evidence="1">Uncharacterized protein</fullName>
    </submittedName>
</protein>
<gene>
    <name evidence="1" type="ORF">PSON_ATCC_30995.1.T0160312</name>
</gene>
<sequence length="93" mass="11375">MLFSKFTQRKLKFNCKLYSFRFGSKLNKFFNQVERWINTSKSQKQQGWKIIETLKDKDNYYICFQSKDKNHKRVINDFDIKRVDKEIGIIQVI</sequence>
<keyword evidence="2" id="KW-1185">Reference proteome</keyword>
<evidence type="ECO:0000313" key="2">
    <source>
        <dbReference type="Proteomes" id="UP000692954"/>
    </source>
</evidence>
<dbReference type="OrthoDB" id="62956at2759"/>
<dbReference type="EMBL" id="CAJJDN010000016">
    <property type="protein sequence ID" value="CAD8062378.1"/>
    <property type="molecule type" value="Genomic_DNA"/>
</dbReference>
<evidence type="ECO:0000313" key="1">
    <source>
        <dbReference type="EMBL" id="CAD8062378.1"/>
    </source>
</evidence>
<name>A0A8S1L3K4_9CILI</name>
<organism evidence="1 2">
    <name type="scientific">Paramecium sonneborni</name>
    <dbReference type="NCBI Taxonomy" id="65129"/>
    <lineage>
        <taxon>Eukaryota</taxon>
        <taxon>Sar</taxon>
        <taxon>Alveolata</taxon>
        <taxon>Ciliophora</taxon>
        <taxon>Intramacronucleata</taxon>
        <taxon>Oligohymenophorea</taxon>
        <taxon>Peniculida</taxon>
        <taxon>Parameciidae</taxon>
        <taxon>Paramecium</taxon>
    </lineage>
</organism>
<dbReference type="Proteomes" id="UP000692954">
    <property type="component" value="Unassembled WGS sequence"/>
</dbReference>
<dbReference type="AlphaFoldDB" id="A0A8S1L3K4"/>
<comment type="caution">
    <text evidence="1">The sequence shown here is derived from an EMBL/GenBank/DDBJ whole genome shotgun (WGS) entry which is preliminary data.</text>
</comment>
<proteinExistence type="predicted"/>